<name>A0ABS4J1X2_9BACL</name>
<dbReference type="PANTHER" id="PTHR43744:SF9">
    <property type="entry name" value="POLYGALACTURONAN_RHAMNOGALACTURONAN TRANSPORT SYSTEM PERMEASE PROTEIN YTCP"/>
    <property type="match status" value="1"/>
</dbReference>
<keyword evidence="2 7" id="KW-0813">Transport</keyword>
<evidence type="ECO:0000256" key="4">
    <source>
        <dbReference type="ARBA" id="ARBA00022692"/>
    </source>
</evidence>
<keyword evidence="4 7" id="KW-0812">Transmembrane</keyword>
<keyword evidence="5 7" id="KW-1133">Transmembrane helix</keyword>
<feature type="transmembrane region" description="Helical" evidence="7">
    <location>
        <begin position="72"/>
        <end position="99"/>
    </location>
</feature>
<evidence type="ECO:0000256" key="3">
    <source>
        <dbReference type="ARBA" id="ARBA00022475"/>
    </source>
</evidence>
<evidence type="ECO:0000313" key="9">
    <source>
        <dbReference type="EMBL" id="MBP1993131.1"/>
    </source>
</evidence>
<accession>A0ABS4J1X2</accession>
<protein>
    <submittedName>
        <fullName evidence="9">Aldouronate transport system permease protein</fullName>
    </submittedName>
</protein>
<dbReference type="EMBL" id="JAGGLB010000017">
    <property type="protein sequence ID" value="MBP1993131.1"/>
    <property type="molecule type" value="Genomic_DNA"/>
</dbReference>
<feature type="transmembrane region" description="Helical" evidence="7">
    <location>
        <begin position="143"/>
        <end position="163"/>
    </location>
</feature>
<feature type="transmembrane region" description="Helical" evidence="7">
    <location>
        <begin position="184"/>
        <end position="209"/>
    </location>
</feature>
<feature type="domain" description="ABC transmembrane type-1" evidence="8">
    <location>
        <begin position="76"/>
        <end position="276"/>
    </location>
</feature>
<feature type="transmembrane region" description="Helical" evidence="7">
    <location>
        <begin position="259"/>
        <end position="278"/>
    </location>
</feature>
<dbReference type="Pfam" id="PF00528">
    <property type="entry name" value="BPD_transp_1"/>
    <property type="match status" value="1"/>
</dbReference>
<dbReference type="RefSeq" id="WP_245375763.1">
    <property type="nucleotide sequence ID" value="NZ_JAGGLB010000017.1"/>
</dbReference>
<comment type="caution">
    <text evidence="9">The sequence shown here is derived from an EMBL/GenBank/DDBJ whole genome shotgun (WGS) entry which is preliminary data.</text>
</comment>
<evidence type="ECO:0000256" key="7">
    <source>
        <dbReference type="RuleBase" id="RU363032"/>
    </source>
</evidence>
<organism evidence="9 10">
    <name type="scientific">Paenibacillus eucommiae</name>
    <dbReference type="NCBI Taxonomy" id="1355755"/>
    <lineage>
        <taxon>Bacteria</taxon>
        <taxon>Bacillati</taxon>
        <taxon>Bacillota</taxon>
        <taxon>Bacilli</taxon>
        <taxon>Bacillales</taxon>
        <taxon>Paenibacillaceae</taxon>
        <taxon>Paenibacillus</taxon>
    </lineage>
</organism>
<dbReference type="CDD" id="cd06261">
    <property type="entry name" value="TM_PBP2"/>
    <property type="match status" value="1"/>
</dbReference>
<comment type="similarity">
    <text evidence="7">Belongs to the binding-protein-dependent transport system permease family.</text>
</comment>
<feature type="transmembrane region" description="Helical" evidence="7">
    <location>
        <begin position="12"/>
        <end position="33"/>
    </location>
</feature>
<evidence type="ECO:0000313" key="10">
    <source>
        <dbReference type="Proteomes" id="UP001519287"/>
    </source>
</evidence>
<keyword evidence="3" id="KW-1003">Cell membrane</keyword>
<reference evidence="9 10" key="1">
    <citation type="submission" date="2021-03" db="EMBL/GenBank/DDBJ databases">
        <title>Genomic Encyclopedia of Type Strains, Phase IV (KMG-IV): sequencing the most valuable type-strain genomes for metagenomic binning, comparative biology and taxonomic classification.</title>
        <authorList>
            <person name="Goeker M."/>
        </authorList>
    </citation>
    <scope>NUCLEOTIDE SEQUENCE [LARGE SCALE GENOMIC DNA]</scope>
    <source>
        <strain evidence="9 10">DSM 26048</strain>
    </source>
</reference>
<keyword evidence="10" id="KW-1185">Reference proteome</keyword>
<evidence type="ECO:0000259" key="8">
    <source>
        <dbReference type="PROSITE" id="PS50928"/>
    </source>
</evidence>
<keyword evidence="6 7" id="KW-0472">Membrane</keyword>
<dbReference type="PROSITE" id="PS50928">
    <property type="entry name" value="ABC_TM1"/>
    <property type="match status" value="1"/>
</dbReference>
<comment type="subcellular location">
    <subcellularLocation>
        <location evidence="1 7">Cell membrane</location>
        <topology evidence="1 7">Multi-pass membrane protein</topology>
    </subcellularLocation>
</comment>
<evidence type="ECO:0000256" key="1">
    <source>
        <dbReference type="ARBA" id="ARBA00004651"/>
    </source>
</evidence>
<evidence type="ECO:0000256" key="5">
    <source>
        <dbReference type="ARBA" id="ARBA00022989"/>
    </source>
</evidence>
<evidence type="ECO:0000256" key="6">
    <source>
        <dbReference type="ARBA" id="ARBA00023136"/>
    </source>
</evidence>
<proteinExistence type="inferred from homology"/>
<dbReference type="InterPro" id="IPR000515">
    <property type="entry name" value="MetI-like"/>
</dbReference>
<dbReference type="PANTHER" id="PTHR43744">
    <property type="entry name" value="ABC TRANSPORTER PERMEASE PROTEIN MG189-RELATED-RELATED"/>
    <property type="match status" value="1"/>
</dbReference>
<gene>
    <name evidence="9" type="ORF">J2Z66_004748</name>
</gene>
<evidence type="ECO:0000256" key="2">
    <source>
        <dbReference type="ARBA" id="ARBA00022448"/>
    </source>
</evidence>
<sequence>MMVRSSSVAGKIFDVLNIIFLIVMAFIMLYPFWHVLVGSVLPYEEAIKTRFNFFPRNFSFEAYKYVFSKKTILMSVIVSVFVTVAGTLYQLFVTAIAAYPLTKQDLPGRSAIFLFIIFTMFFGGGLIPYYLLIKSLGMVNSLAVMIIPAAFSTFNMIVLKTFFQNIPVDLEESAKIDGAGYMRVFFQIILPLSVPALATIALFIAVGQWNNWYVPMLFLNDKDLWPLAMVLRDVLINNNMELTRSGSFVSKEFMLGDTIKNAIVMVSVIPIIIVYPFIQKHFVKGVMIGSIKS</sequence>
<dbReference type="Proteomes" id="UP001519287">
    <property type="component" value="Unassembled WGS sequence"/>
</dbReference>
<dbReference type="InterPro" id="IPR035906">
    <property type="entry name" value="MetI-like_sf"/>
</dbReference>
<feature type="transmembrane region" description="Helical" evidence="7">
    <location>
        <begin position="111"/>
        <end position="131"/>
    </location>
</feature>
<dbReference type="Gene3D" id="1.10.3720.10">
    <property type="entry name" value="MetI-like"/>
    <property type="match status" value="1"/>
</dbReference>
<dbReference type="SUPFAM" id="SSF161098">
    <property type="entry name" value="MetI-like"/>
    <property type="match status" value="1"/>
</dbReference>